<dbReference type="PANTHER" id="PTHR31906">
    <property type="entry name" value="PLASTID-LIPID-ASSOCIATED PROTEIN 4, CHLOROPLASTIC-RELATED"/>
    <property type="match status" value="1"/>
</dbReference>
<reference evidence="4 5" key="1">
    <citation type="journal article" date="2015" name="Genome Biol. Evol.">
        <title>Comparative Genomics of a Bacterivorous Green Alga Reveals Evolutionary Causalities and Consequences of Phago-Mixotrophic Mode of Nutrition.</title>
        <authorList>
            <person name="Burns J.A."/>
            <person name="Paasch A."/>
            <person name="Narechania A."/>
            <person name="Kim E."/>
        </authorList>
    </citation>
    <scope>NUCLEOTIDE SEQUENCE [LARGE SCALE GENOMIC DNA]</scope>
    <source>
        <strain evidence="4 5">PLY_AMNH</strain>
    </source>
</reference>
<comment type="subcellular location">
    <subcellularLocation>
        <location evidence="1">Plastid</location>
    </subcellularLocation>
</comment>
<feature type="domain" description="Plastid lipid-associated protein/fibrillin conserved" evidence="3">
    <location>
        <begin position="88"/>
        <end position="198"/>
    </location>
</feature>
<dbReference type="Proteomes" id="UP001190700">
    <property type="component" value="Unassembled WGS sequence"/>
</dbReference>
<protein>
    <recommendedName>
        <fullName evidence="3">Plastid lipid-associated protein/fibrillin conserved domain-containing protein</fullName>
    </recommendedName>
</protein>
<dbReference type="Pfam" id="PF04755">
    <property type="entry name" value="PAP_fibrillin"/>
    <property type="match status" value="1"/>
</dbReference>
<evidence type="ECO:0000313" key="4">
    <source>
        <dbReference type="EMBL" id="KAK3272496.1"/>
    </source>
</evidence>
<dbReference type="EMBL" id="LGRX02008941">
    <property type="protein sequence ID" value="KAK3272496.1"/>
    <property type="molecule type" value="Genomic_DNA"/>
</dbReference>
<proteinExistence type="predicted"/>
<evidence type="ECO:0000259" key="3">
    <source>
        <dbReference type="Pfam" id="PF04755"/>
    </source>
</evidence>
<evidence type="ECO:0000256" key="1">
    <source>
        <dbReference type="ARBA" id="ARBA00004474"/>
    </source>
</evidence>
<evidence type="ECO:0000313" key="5">
    <source>
        <dbReference type="Proteomes" id="UP001190700"/>
    </source>
</evidence>
<dbReference type="GO" id="GO:0009536">
    <property type="term" value="C:plastid"/>
    <property type="evidence" value="ECO:0007669"/>
    <property type="project" value="UniProtKB-SubCell"/>
</dbReference>
<dbReference type="AlphaFoldDB" id="A0AAE0G7T5"/>
<evidence type="ECO:0000256" key="2">
    <source>
        <dbReference type="ARBA" id="ARBA00022640"/>
    </source>
</evidence>
<comment type="caution">
    <text evidence="4">The sequence shown here is derived from an EMBL/GenBank/DDBJ whole genome shotgun (WGS) entry which is preliminary data.</text>
</comment>
<gene>
    <name evidence="4" type="ORF">CYMTET_19213</name>
</gene>
<accession>A0AAE0G7T5</accession>
<sequence>MNSLCYHELRISPKKVGGLGATQFSTHGARLACSAVARSAGNILLHKSVTRQQKSVSIRGNSRSRESTLIAATNNSSDGVPVPGAAAEAKSALLAAIEGTDRGIFGLTSARRKEIEELAKALAEQNRITEPMSDLCKVAGEWKLLYTTIQILGKSRTKLGLRSLVKLGDFVQRIDIDESRAFNEVDFHVSGLGMINGSSSPVSINQRRSHDYEL</sequence>
<dbReference type="InterPro" id="IPR039633">
    <property type="entry name" value="PAP"/>
</dbReference>
<keyword evidence="5" id="KW-1185">Reference proteome</keyword>
<organism evidence="4 5">
    <name type="scientific">Cymbomonas tetramitiformis</name>
    <dbReference type="NCBI Taxonomy" id="36881"/>
    <lineage>
        <taxon>Eukaryota</taxon>
        <taxon>Viridiplantae</taxon>
        <taxon>Chlorophyta</taxon>
        <taxon>Pyramimonadophyceae</taxon>
        <taxon>Pyramimonadales</taxon>
        <taxon>Pyramimonadaceae</taxon>
        <taxon>Cymbomonas</taxon>
    </lineage>
</organism>
<name>A0AAE0G7T5_9CHLO</name>
<keyword evidence="2" id="KW-0934">Plastid</keyword>
<dbReference type="InterPro" id="IPR006843">
    <property type="entry name" value="PAP/fibrillin_dom"/>
</dbReference>